<feature type="domain" description="Polyketide/metazoan fatty acid synthase-like dehydratase" evidence="8">
    <location>
        <begin position="366"/>
        <end position="516"/>
    </location>
</feature>
<evidence type="ECO:0000256" key="4">
    <source>
        <dbReference type="ARBA" id="ARBA00022679"/>
    </source>
</evidence>
<reference evidence="10 11" key="1">
    <citation type="journal article" date="2020" name="Int. J. Syst. Evol. Microbiol.">
        <title>Reclassification of Streptomyces castelarensis and Streptomyces sporoclivatus as later heterotypic synonyms of Streptomyces antimycoticus.</title>
        <authorList>
            <person name="Komaki H."/>
            <person name="Tamura T."/>
        </authorList>
    </citation>
    <scope>NUCLEOTIDE SEQUENCE [LARGE SCALE GENOMIC DNA]</scope>
    <source>
        <strain evidence="10 11">NBRC 13459</strain>
    </source>
</reference>
<evidence type="ECO:0000256" key="5">
    <source>
        <dbReference type="ARBA" id="ARBA00023268"/>
    </source>
</evidence>
<dbReference type="GO" id="GO:0004312">
    <property type="term" value="F:fatty acid synthase activity"/>
    <property type="evidence" value="ECO:0007669"/>
    <property type="project" value="TreeGrafter"/>
</dbReference>
<keyword evidence="6" id="KW-0012">Acyltransferase</keyword>
<evidence type="ECO:0000256" key="1">
    <source>
        <dbReference type="ARBA" id="ARBA00004792"/>
    </source>
</evidence>
<dbReference type="SUPFAM" id="SSF55048">
    <property type="entry name" value="Probable ACP-binding domain of malonyl-CoA ACP transacylase"/>
    <property type="match status" value="1"/>
</dbReference>
<evidence type="ECO:0000256" key="7">
    <source>
        <dbReference type="SAM" id="MobiDB-lite"/>
    </source>
</evidence>
<comment type="caution">
    <text evidence="10">The sequence shown here is derived from an EMBL/GenBank/DDBJ whole genome shotgun (WGS) entry which is preliminary data.</text>
</comment>
<evidence type="ECO:0000259" key="9">
    <source>
        <dbReference type="SMART" id="SM00827"/>
    </source>
</evidence>
<dbReference type="InterPro" id="IPR020807">
    <property type="entry name" value="PKS_DH"/>
</dbReference>
<keyword evidence="2" id="KW-0596">Phosphopantetheine</keyword>
<keyword evidence="4" id="KW-0808">Transferase</keyword>
<feature type="compositionally biased region" description="Low complexity" evidence="7">
    <location>
        <begin position="442"/>
        <end position="460"/>
    </location>
</feature>
<dbReference type="InterPro" id="IPR016035">
    <property type="entry name" value="Acyl_Trfase/lysoPLipase"/>
</dbReference>
<dbReference type="InterPro" id="IPR042104">
    <property type="entry name" value="PKS_dehydratase_sf"/>
</dbReference>
<evidence type="ECO:0000313" key="10">
    <source>
        <dbReference type="EMBL" id="GDY59342.1"/>
    </source>
</evidence>
<dbReference type="InterPro" id="IPR014043">
    <property type="entry name" value="Acyl_transferase_dom"/>
</dbReference>
<sequence>MGRELYDAYPVFARALDEVCAHLDVALDRPLRDVMFAAEGSADAELLDRTAFTQPALFAVEVALYRLLGHWGITPDVLIGHSIGEIAAAHVAGVFSLEDACTLVAARGRLMQALPAGGAMVAVEASEEEIAGSLAGREAEVSVAAVNGPAAVVIAGDEEAALEIAEQWAERGRKTRRLRVSHAFHSPHMDAMLDDFRAVAGTLTYHGPSIAFISNVTGEQAGAEEVCSPEYWVRHVRQTVRFLDGVRTLEAQGVTAYIEVGPDGVLSAMAQDCLTEPVDDIAAQDTPAPLLVPVLRKDRPETQALVAALAEAHVHGETVDWRAFFAGRGARRVDLPTYAFQHRRYWLEPGVAAGDAAAFGLDPADHPLLGGAVPLAGTDGLVFTGTLSPHTQPWLADHVLRGEAVLATTALVELAIRAGDEVGLGRVEELVAQAPLVLPEGAASRSSSSSVRRTSPAPARWRCTRGRPNRWARTSGSATPAVCSPRSRTTPRPAKQRCASTPPHGPRPAPSASRWTACTSCSPTTALSTDPPSVACEPSGSAMTRCSPRSAWPRSPSWTPSGSGCTPPCWTRRCSRSASECWTAWGAAASCSAWPGCRCTPPVPPRCACGSPAPVRRPSPWPRSTEPARPCSPPRR</sequence>
<dbReference type="InterPro" id="IPR049552">
    <property type="entry name" value="PKS_DH_N"/>
</dbReference>
<comment type="pathway">
    <text evidence="1">Antibiotic biosynthesis.</text>
</comment>
<name>A0A4D4LDJ1_STRVO</name>
<dbReference type="InterPro" id="IPR001227">
    <property type="entry name" value="Ac_transferase_dom_sf"/>
</dbReference>
<dbReference type="InterPro" id="IPR016036">
    <property type="entry name" value="Malonyl_transacylase_ACP-bd"/>
</dbReference>
<dbReference type="Pfam" id="PF21089">
    <property type="entry name" value="PKS_DH_N"/>
    <property type="match status" value="1"/>
</dbReference>
<keyword evidence="3" id="KW-0597">Phosphoprotein</keyword>
<proteinExistence type="predicted"/>
<keyword evidence="11" id="KW-1185">Reference proteome</keyword>
<dbReference type="Gene3D" id="3.10.129.110">
    <property type="entry name" value="Polyketide synthase dehydratase"/>
    <property type="match status" value="1"/>
</dbReference>
<gene>
    <name evidence="10" type="ORF">SVIO_099650</name>
</gene>
<dbReference type="InterPro" id="IPR050091">
    <property type="entry name" value="PKS_NRPS_Biosynth_Enz"/>
</dbReference>
<dbReference type="PANTHER" id="PTHR43775:SF51">
    <property type="entry name" value="INACTIVE PHENOLPHTHIOCEROL SYNTHESIS POLYKETIDE SYNTHASE TYPE I PKS1-RELATED"/>
    <property type="match status" value="1"/>
</dbReference>
<protein>
    <recommendedName>
        <fullName evidence="12">Malonyl-CoA:ACP transacylase (MAT) domain-containing protein</fullName>
    </recommendedName>
</protein>
<feature type="region of interest" description="Disordered" evidence="7">
    <location>
        <begin position="441"/>
        <end position="514"/>
    </location>
</feature>
<dbReference type="SMART" id="SM00827">
    <property type="entry name" value="PKS_AT"/>
    <property type="match status" value="1"/>
</dbReference>
<evidence type="ECO:0000259" key="8">
    <source>
        <dbReference type="SMART" id="SM00826"/>
    </source>
</evidence>
<dbReference type="Gene3D" id="3.40.366.10">
    <property type="entry name" value="Malonyl-Coenzyme A Acyl Carrier Protein, domain 2"/>
    <property type="match status" value="1"/>
</dbReference>
<dbReference type="AlphaFoldDB" id="A0A4D4LDJ1"/>
<feature type="domain" description="Malonyl-CoA:ACP transacylase (MAT)" evidence="9">
    <location>
        <begin position="1"/>
        <end position="299"/>
    </location>
</feature>
<dbReference type="Pfam" id="PF00698">
    <property type="entry name" value="Acyl_transf_1"/>
    <property type="match status" value="1"/>
</dbReference>
<dbReference type="EMBL" id="BJHW01000002">
    <property type="protein sequence ID" value="GDY59342.1"/>
    <property type="molecule type" value="Genomic_DNA"/>
</dbReference>
<dbReference type="Gene3D" id="3.30.70.250">
    <property type="entry name" value="Malonyl-CoA ACP transacylase, ACP-binding"/>
    <property type="match status" value="1"/>
</dbReference>
<organism evidence="10 11">
    <name type="scientific">Streptomyces violaceusniger</name>
    <dbReference type="NCBI Taxonomy" id="68280"/>
    <lineage>
        <taxon>Bacteria</taxon>
        <taxon>Bacillati</taxon>
        <taxon>Actinomycetota</taxon>
        <taxon>Actinomycetes</taxon>
        <taxon>Kitasatosporales</taxon>
        <taxon>Streptomycetaceae</taxon>
        <taxon>Streptomyces</taxon>
        <taxon>Streptomyces violaceusniger group</taxon>
    </lineage>
</organism>
<dbReference type="Gene3D" id="3.30.70.3290">
    <property type="match status" value="1"/>
</dbReference>
<evidence type="ECO:0000256" key="6">
    <source>
        <dbReference type="ARBA" id="ARBA00023315"/>
    </source>
</evidence>
<keyword evidence="5" id="KW-0511">Multifunctional enzyme</keyword>
<feature type="region of interest" description="Disordered" evidence="7">
    <location>
        <begin position="611"/>
        <end position="636"/>
    </location>
</feature>
<evidence type="ECO:0000313" key="11">
    <source>
        <dbReference type="Proteomes" id="UP000301309"/>
    </source>
</evidence>
<dbReference type="GO" id="GO:0006633">
    <property type="term" value="P:fatty acid biosynthetic process"/>
    <property type="evidence" value="ECO:0007669"/>
    <property type="project" value="TreeGrafter"/>
</dbReference>
<dbReference type="FunFam" id="3.40.366.10:FF:000002">
    <property type="entry name" value="Probable polyketide synthase 2"/>
    <property type="match status" value="1"/>
</dbReference>
<evidence type="ECO:0000256" key="2">
    <source>
        <dbReference type="ARBA" id="ARBA00022450"/>
    </source>
</evidence>
<accession>A0A4D4LDJ1</accession>
<dbReference type="SUPFAM" id="SSF52151">
    <property type="entry name" value="FabD/lysophospholipase-like"/>
    <property type="match status" value="1"/>
</dbReference>
<dbReference type="PANTHER" id="PTHR43775">
    <property type="entry name" value="FATTY ACID SYNTHASE"/>
    <property type="match status" value="1"/>
</dbReference>
<evidence type="ECO:0000256" key="3">
    <source>
        <dbReference type="ARBA" id="ARBA00022553"/>
    </source>
</evidence>
<dbReference type="Proteomes" id="UP000301309">
    <property type="component" value="Unassembled WGS sequence"/>
</dbReference>
<dbReference type="SMART" id="SM00826">
    <property type="entry name" value="PKS_DH"/>
    <property type="match status" value="1"/>
</dbReference>
<evidence type="ECO:0008006" key="12">
    <source>
        <dbReference type="Google" id="ProtNLM"/>
    </source>
</evidence>